<dbReference type="GO" id="GO:0003677">
    <property type="term" value="F:DNA binding"/>
    <property type="evidence" value="ECO:0007669"/>
    <property type="project" value="UniProtKB-UniRule"/>
</dbReference>
<keyword evidence="2 3" id="KW-0238">DNA-binding</keyword>
<gene>
    <name evidence="5" type="ORF">CFBP2533_24300</name>
</gene>
<protein>
    <recommendedName>
        <fullName evidence="4">Core-binding (CB) domain-containing protein</fullName>
    </recommendedName>
</protein>
<dbReference type="GO" id="GO:0015074">
    <property type="term" value="P:DNA integration"/>
    <property type="evidence" value="ECO:0007669"/>
    <property type="project" value="UniProtKB-KW"/>
</dbReference>
<dbReference type="SUPFAM" id="SSF56349">
    <property type="entry name" value="DNA breaking-rejoining enzymes"/>
    <property type="match status" value="1"/>
</dbReference>
<dbReference type="InterPro" id="IPR010998">
    <property type="entry name" value="Integrase_recombinase_N"/>
</dbReference>
<dbReference type="Pfam" id="PF20172">
    <property type="entry name" value="DUF6538"/>
    <property type="match status" value="1"/>
</dbReference>
<proteinExistence type="predicted"/>
<sequence length="266" mass="29133">MRIPHHLSRSSTGRWSFVQRVPVDLQTVMGCRLIKRTLQTKDLAQAHVRAVVLGAGYARLFAQLKDQRVAKLSKSDADLLIARLTSAENLQELTLNRTRQPDGTVNEQWQIDSPKDLKLYRQLMELEAMAGAALQARALPVAASTMFGSPNAGPSRQASAPAIETMTLGKARDAFLATLKGSTLPKTYTIKKTAIEALVSFLGEKAKVHAITRSDLARWYQDMREKGASTPTLTNKQSYIGGKGGFFEWAMASGHYPKGDNPASGH</sequence>
<dbReference type="EMBL" id="LR828261">
    <property type="protein sequence ID" value="CAD0335320.1"/>
    <property type="molecule type" value="Genomic_DNA"/>
</dbReference>
<evidence type="ECO:0000256" key="2">
    <source>
        <dbReference type="ARBA" id="ARBA00023125"/>
    </source>
</evidence>
<reference evidence="5" key="1">
    <citation type="submission" date="2020-07" db="EMBL/GenBank/DDBJ databases">
        <authorList>
            <person name="Pothier F. J."/>
        </authorList>
    </citation>
    <scope>NUCLEOTIDE SEQUENCE</scope>
    <source>
        <strain evidence="5">CFBP 2533</strain>
    </source>
</reference>
<keyword evidence="1" id="KW-0229">DNA integration</keyword>
<dbReference type="RefSeq" id="WP_343242291.1">
    <property type="nucleotide sequence ID" value="NZ_JAMQTL010000090.1"/>
</dbReference>
<evidence type="ECO:0000313" key="5">
    <source>
        <dbReference type="EMBL" id="CAD0335320.1"/>
    </source>
</evidence>
<dbReference type="InterPro" id="IPR011010">
    <property type="entry name" value="DNA_brk_join_enz"/>
</dbReference>
<accession>A0A6V7DIY8</accession>
<name>A0A6V7DIY8_9XANT</name>
<dbReference type="AlphaFoldDB" id="A0A6V7DIY8"/>
<dbReference type="Gene3D" id="1.10.150.130">
    <property type="match status" value="1"/>
</dbReference>
<dbReference type="InterPro" id="IPR044068">
    <property type="entry name" value="CB"/>
</dbReference>
<evidence type="ECO:0000259" key="4">
    <source>
        <dbReference type="PROSITE" id="PS51900"/>
    </source>
</evidence>
<dbReference type="EMBL" id="LR828261">
    <property type="protein sequence ID" value="CAD0335311.1"/>
    <property type="molecule type" value="Genomic_DNA"/>
</dbReference>
<evidence type="ECO:0000256" key="1">
    <source>
        <dbReference type="ARBA" id="ARBA00022908"/>
    </source>
</evidence>
<dbReference type="InterPro" id="IPR046668">
    <property type="entry name" value="DUF6538"/>
</dbReference>
<dbReference type="PROSITE" id="PS51900">
    <property type="entry name" value="CB"/>
    <property type="match status" value="1"/>
</dbReference>
<evidence type="ECO:0000256" key="3">
    <source>
        <dbReference type="PROSITE-ProRule" id="PRU01248"/>
    </source>
</evidence>
<organism evidence="5">
    <name type="scientific">Xanthomonas hortorum pv. pelargonii</name>
    <dbReference type="NCBI Taxonomy" id="453602"/>
    <lineage>
        <taxon>Bacteria</taxon>
        <taxon>Pseudomonadati</taxon>
        <taxon>Pseudomonadota</taxon>
        <taxon>Gammaproteobacteria</taxon>
        <taxon>Lysobacterales</taxon>
        <taxon>Lysobacteraceae</taxon>
        <taxon>Xanthomonas</taxon>
    </lineage>
</organism>
<feature type="domain" description="Core-binding (CB)" evidence="4">
    <location>
        <begin position="166"/>
        <end position="248"/>
    </location>
</feature>